<name>A0ABP9HZE8_9ACTN</name>
<dbReference type="Pfam" id="PF22535">
    <property type="entry name" value="DUF7003"/>
    <property type="match status" value="1"/>
</dbReference>
<accession>A0ABP9HZE8</accession>
<evidence type="ECO:0000313" key="2">
    <source>
        <dbReference type="EMBL" id="GAA4982914.1"/>
    </source>
</evidence>
<evidence type="ECO:0000256" key="1">
    <source>
        <dbReference type="SAM" id="MobiDB-lite"/>
    </source>
</evidence>
<keyword evidence="3" id="KW-1185">Reference proteome</keyword>
<dbReference type="InterPro" id="IPR054272">
    <property type="entry name" value="DUF7003"/>
</dbReference>
<dbReference type="EMBL" id="BAABHS010000026">
    <property type="protein sequence ID" value="GAA4982914.1"/>
    <property type="molecule type" value="Genomic_DNA"/>
</dbReference>
<organism evidence="2 3">
    <name type="scientific">Yinghuangia aomiensis</name>
    <dbReference type="NCBI Taxonomy" id="676205"/>
    <lineage>
        <taxon>Bacteria</taxon>
        <taxon>Bacillati</taxon>
        <taxon>Actinomycetota</taxon>
        <taxon>Actinomycetes</taxon>
        <taxon>Kitasatosporales</taxon>
        <taxon>Streptomycetaceae</taxon>
        <taxon>Yinghuangia</taxon>
    </lineage>
</organism>
<proteinExistence type="predicted"/>
<comment type="caution">
    <text evidence="2">The sequence shown here is derived from an EMBL/GenBank/DDBJ whole genome shotgun (WGS) entry which is preliminary data.</text>
</comment>
<gene>
    <name evidence="2" type="ORF">GCM10023205_60660</name>
</gene>
<evidence type="ECO:0000313" key="3">
    <source>
        <dbReference type="Proteomes" id="UP001500466"/>
    </source>
</evidence>
<feature type="region of interest" description="Disordered" evidence="1">
    <location>
        <begin position="146"/>
        <end position="230"/>
    </location>
</feature>
<reference evidence="3" key="1">
    <citation type="journal article" date="2019" name="Int. J. Syst. Evol. Microbiol.">
        <title>The Global Catalogue of Microorganisms (GCM) 10K type strain sequencing project: providing services to taxonomists for standard genome sequencing and annotation.</title>
        <authorList>
            <consortium name="The Broad Institute Genomics Platform"/>
            <consortium name="The Broad Institute Genome Sequencing Center for Infectious Disease"/>
            <person name="Wu L."/>
            <person name="Ma J."/>
        </authorList>
    </citation>
    <scope>NUCLEOTIDE SEQUENCE [LARGE SCALE GENOMIC DNA]</scope>
    <source>
        <strain evidence="3">JCM 17986</strain>
    </source>
</reference>
<sequence length="230" mass="25016">MDNMEEVEDEGDAEHFQAGVPIVVRGRAIHVNAAQGAPLESVFRSLVPEHRALLLADTDEVRARIPADIPLILRLEEWHQPPDTCAVSKPLLERDSLLEEFLAPLMAAAVYDPDPSLCRWFGEPAVYASGRRRVMTALLHYLRTARTRSKRAQSGPGTAARDHLRSGREPPAGPSRVRRPPPQAAPLRRRRCPGPAARCGGVRAAAQEAGVSAVTNHRVAEKCCPSGASP</sequence>
<protein>
    <submittedName>
        <fullName evidence="2">Uncharacterized protein</fullName>
    </submittedName>
</protein>
<dbReference type="Proteomes" id="UP001500466">
    <property type="component" value="Unassembled WGS sequence"/>
</dbReference>